<gene>
    <name evidence="3" type="ORF">B5M42_05280</name>
</gene>
<accession>A0A4Y8Q6W9</accession>
<keyword evidence="4" id="KW-1185">Reference proteome</keyword>
<organism evidence="3 4">
    <name type="scientific">Paenibacillus athensensis</name>
    <dbReference type="NCBI Taxonomy" id="1967502"/>
    <lineage>
        <taxon>Bacteria</taxon>
        <taxon>Bacillati</taxon>
        <taxon>Bacillota</taxon>
        <taxon>Bacilli</taxon>
        <taxon>Bacillales</taxon>
        <taxon>Paenibacillaceae</taxon>
        <taxon>Paenibacillus</taxon>
    </lineage>
</organism>
<reference evidence="3 4" key="1">
    <citation type="submission" date="2017-03" db="EMBL/GenBank/DDBJ databases">
        <title>Isolation of Levoglucosan Utilizing Bacteria.</title>
        <authorList>
            <person name="Arya A.S."/>
        </authorList>
    </citation>
    <scope>NUCLEOTIDE SEQUENCE [LARGE SCALE GENOMIC DNA]</scope>
    <source>
        <strain evidence="3 4">MEC069</strain>
    </source>
</reference>
<keyword evidence="2" id="KW-0472">Membrane</keyword>
<feature type="transmembrane region" description="Helical" evidence="2">
    <location>
        <begin position="16"/>
        <end position="38"/>
    </location>
</feature>
<proteinExistence type="predicted"/>
<evidence type="ECO:0000313" key="3">
    <source>
        <dbReference type="EMBL" id="TFE90082.1"/>
    </source>
</evidence>
<dbReference type="Proteomes" id="UP000298246">
    <property type="component" value="Unassembled WGS sequence"/>
</dbReference>
<evidence type="ECO:0008006" key="5">
    <source>
        <dbReference type="Google" id="ProtNLM"/>
    </source>
</evidence>
<feature type="compositionally biased region" description="Low complexity" evidence="1">
    <location>
        <begin position="198"/>
        <end position="215"/>
    </location>
</feature>
<feature type="compositionally biased region" description="Low complexity" evidence="1">
    <location>
        <begin position="121"/>
        <end position="142"/>
    </location>
</feature>
<dbReference type="OrthoDB" id="2661012at2"/>
<evidence type="ECO:0000256" key="2">
    <source>
        <dbReference type="SAM" id="Phobius"/>
    </source>
</evidence>
<keyword evidence="2" id="KW-0812">Transmembrane</keyword>
<sequence length="329" mass="35926">MKNINLLPKIPRIQQIFLPTLAATAVFFAGTAGTMLYVQLRLTEKANGIEQSMALENANMARLMKQKTIDPQTKQYQELNKQVSQLKKQGRDWIPFFDILTNNLPEAARIVTAKMEASSSTQQAGAQASPTAQAATGATPTSNQTQDAGQVSLSMEFGKMEDAAYYVIRLQQSGVASKVSVKSISRVEKVTDLTQSNASSSSGTSTGSSSSGAAAPTLDVANSGKDIFSKALENQLPQAEDESQALLNQFIYTLQQKYVNEKLNLNLPDRTYQAPVSSDIDPKIAEEYAKTKAEFDDLNQTLNKSNVLFYKVELELSLANPNQNPNQEK</sequence>
<evidence type="ECO:0000256" key="1">
    <source>
        <dbReference type="SAM" id="MobiDB-lite"/>
    </source>
</evidence>
<feature type="region of interest" description="Disordered" evidence="1">
    <location>
        <begin position="121"/>
        <end position="149"/>
    </location>
</feature>
<feature type="region of interest" description="Disordered" evidence="1">
    <location>
        <begin position="193"/>
        <end position="216"/>
    </location>
</feature>
<comment type="caution">
    <text evidence="3">The sequence shown here is derived from an EMBL/GenBank/DDBJ whole genome shotgun (WGS) entry which is preliminary data.</text>
</comment>
<dbReference type="EMBL" id="MYFO01000005">
    <property type="protein sequence ID" value="TFE90082.1"/>
    <property type="molecule type" value="Genomic_DNA"/>
</dbReference>
<dbReference type="AlphaFoldDB" id="A0A4Y8Q6W9"/>
<evidence type="ECO:0000313" key="4">
    <source>
        <dbReference type="Proteomes" id="UP000298246"/>
    </source>
</evidence>
<dbReference type="RefSeq" id="WP_134750494.1">
    <property type="nucleotide sequence ID" value="NZ_MYFO02000001.1"/>
</dbReference>
<keyword evidence="2" id="KW-1133">Transmembrane helix</keyword>
<name>A0A4Y8Q6W9_9BACL</name>
<protein>
    <recommendedName>
        <fullName evidence="5">Fimbrial assembly protein</fullName>
    </recommendedName>
</protein>